<evidence type="ECO:0000256" key="2">
    <source>
        <dbReference type="SAM" id="SignalP"/>
    </source>
</evidence>
<organism evidence="3">
    <name type="scientific">Chromera velia CCMP2878</name>
    <dbReference type="NCBI Taxonomy" id="1169474"/>
    <lineage>
        <taxon>Eukaryota</taxon>
        <taxon>Sar</taxon>
        <taxon>Alveolata</taxon>
        <taxon>Colpodellida</taxon>
        <taxon>Chromeraceae</taxon>
        <taxon>Chromera</taxon>
    </lineage>
</organism>
<feature type="compositionally biased region" description="Polar residues" evidence="1">
    <location>
        <begin position="549"/>
        <end position="562"/>
    </location>
</feature>
<feature type="compositionally biased region" description="Acidic residues" evidence="1">
    <location>
        <begin position="570"/>
        <end position="582"/>
    </location>
</feature>
<feature type="compositionally biased region" description="Basic and acidic residues" evidence="1">
    <location>
        <begin position="429"/>
        <end position="449"/>
    </location>
</feature>
<dbReference type="VEuPathDB" id="CryptoDB:Cvel_7626"/>
<feature type="region of interest" description="Disordered" evidence="1">
    <location>
        <begin position="426"/>
        <end position="457"/>
    </location>
</feature>
<feature type="signal peptide" evidence="2">
    <location>
        <begin position="1"/>
        <end position="22"/>
    </location>
</feature>
<gene>
    <name evidence="3" type="ORF">Cvel_7626</name>
</gene>
<name>A0A0G4HNB5_9ALVE</name>
<reference evidence="3" key="1">
    <citation type="submission" date="2014-11" db="EMBL/GenBank/DDBJ databases">
        <authorList>
            <person name="Otto D Thomas"/>
            <person name="Naeem Raeece"/>
        </authorList>
    </citation>
    <scope>NUCLEOTIDE SEQUENCE</scope>
</reference>
<feature type="chain" id="PRO_5005191785" description="Dickkopf N-terminal cysteine-rich domain-containing protein" evidence="2">
    <location>
        <begin position="23"/>
        <end position="795"/>
    </location>
</feature>
<evidence type="ECO:0000313" key="3">
    <source>
        <dbReference type="EMBL" id="CEM45732.1"/>
    </source>
</evidence>
<protein>
    <recommendedName>
        <fullName evidence="4">Dickkopf N-terminal cysteine-rich domain-containing protein</fullName>
    </recommendedName>
</protein>
<sequence length="795" mass="84590">MRVMVLGLVAAFSVCTPCLVAGDDETEKDTRGMPKFDLDFEKMFGGLKDILKMEDEGVKGLFGDLGEVGKVFGGGDGAEGLKGLDLSKLFEGFKEKNKTTNGKGKKKDDPVEMLGECEGAGSSCRSLEGDKTCKCSQATQLCAAPFANPGTSVPQNKGLPFVSAQGNTCVLRPGQPCVPSGNAKEGNLECASTFCPPGDNVCEVGGFLDPCDTTDECKKTPDQVVCGPDEVCCQPAGLSCAVSKFGARTCCGAAGELYSGGEIRGLTCVEDQTKNDAIGVCAQCQPTNCFANVECCGYPNTVCTGATEVRGSCTPCVPVGSECSVVSAQNNDCCPNPVTGIVGLPNECTQVGQGNACCVPSGQACRDNSDCCPGTGSCSFSEGAQRDVCGGDPPVIKERRLSGTGPVGVEASASPLGDLGVPLSLHNIDNPHDSQAKRDALGRAKEKRERKARVGRKQPMKARWLDHYFGYSIAFSEDCSLLAVGEPGTDEQQGAVSVYRLKEMETGTRKAADDTTLSTSTAPFPFATHPKRQVVTRPNPPLAGKRLTWTATPTHDTVSLSSHRLFLSHEEEEQNSENEEEENTFHEQPETPPTPSVELQTLTVDLAPPRRRFRPRSRDLGGKALFGTAVAQCSVAIGDSADNDEHVHFLVVSAPGSWHGNVYVYALTEGERGGSVTGSVGDDGKTGYGYEIVQELVAQGGKGPFEFLQRLTLRDAGGFGEARMGQTVRFLESVTQENNEEEEEKNEVVLLTTEQRENDQVYGFRMNRQNPKSPPFSRMAPSDLQGFVSESVAVD</sequence>
<feature type="region of interest" description="Disordered" evidence="1">
    <location>
        <begin position="760"/>
        <end position="795"/>
    </location>
</feature>
<feature type="region of interest" description="Disordered" evidence="1">
    <location>
        <begin position="506"/>
        <end position="596"/>
    </location>
</feature>
<keyword evidence="2" id="KW-0732">Signal</keyword>
<dbReference type="EMBL" id="CDMZ01003260">
    <property type="protein sequence ID" value="CEM45732.1"/>
    <property type="molecule type" value="Genomic_DNA"/>
</dbReference>
<dbReference type="AlphaFoldDB" id="A0A0G4HNB5"/>
<proteinExistence type="predicted"/>
<dbReference type="PhylomeDB" id="A0A0G4HNB5"/>
<accession>A0A0G4HNB5</accession>
<evidence type="ECO:0000256" key="1">
    <source>
        <dbReference type="SAM" id="MobiDB-lite"/>
    </source>
</evidence>
<evidence type="ECO:0008006" key="4">
    <source>
        <dbReference type="Google" id="ProtNLM"/>
    </source>
</evidence>